<dbReference type="RefSeq" id="WP_283732899.1">
    <property type="nucleotide sequence ID" value="NZ_CP125968.1"/>
</dbReference>
<keyword evidence="1" id="KW-0805">Transcription regulation</keyword>
<dbReference type="InterPro" id="IPR000524">
    <property type="entry name" value="Tscrpt_reg_HTH_GntR"/>
</dbReference>
<dbReference type="GO" id="GO:0003677">
    <property type="term" value="F:DNA binding"/>
    <property type="evidence" value="ECO:0007669"/>
    <property type="project" value="UniProtKB-KW"/>
</dbReference>
<feature type="domain" description="HTH gntR-type" evidence="4">
    <location>
        <begin position="6"/>
        <end position="40"/>
    </location>
</feature>
<dbReference type="Proteomes" id="UP001271648">
    <property type="component" value="Unassembled WGS sequence"/>
</dbReference>
<gene>
    <name evidence="5" type="ORF">QTL97_04610</name>
</gene>
<name>A0AAW9A5M9_9BACL</name>
<accession>A0AAW9A5M9</accession>
<proteinExistence type="predicted"/>
<dbReference type="Gene3D" id="1.10.10.10">
    <property type="entry name" value="Winged helix-like DNA-binding domain superfamily/Winged helix DNA-binding domain"/>
    <property type="match status" value="1"/>
</dbReference>
<dbReference type="GO" id="GO:0003700">
    <property type="term" value="F:DNA-binding transcription factor activity"/>
    <property type="evidence" value="ECO:0007669"/>
    <property type="project" value="InterPro"/>
</dbReference>
<keyword evidence="3" id="KW-0804">Transcription</keyword>
<dbReference type="InterPro" id="IPR036390">
    <property type="entry name" value="WH_DNA-bd_sf"/>
</dbReference>
<evidence type="ECO:0000259" key="4">
    <source>
        <dbReference type="Pfam" id="PF00392"/>
    </source>
</evidence>
<dbReference type="Pfam" id="PF00392">
    <property type="entry name" value="GntR"/>
    <property type="match status" value="1"/>
</dbReference>
<dbReference type="AlphaFoldDB" id="A0AAW9A5M9"/>
<evidence type="ECO:0000256" key="3">
    <source>
        <dbReference type="ARBA" id="ARBA00023163"/>
    </source>
</evidence>
<reference evidence="5 6" key="1">
    <citation type="submission" date="2023-06" db="EMBL/GenBank/DDBJ databases">
        <title>Sporosarcina sp. nov., isolated from Korean traditional fermented seafood 'Jeotgal'.</title>
        <authorList>
            <person name="Yang A.I."/>
            <person name="Shin N.-R."/>
        </authorList>
    </citation>
    <scope>NUCLEOTIDE SEQUENCE [LARGE SCALE GENOMIC DNA]</scope>
    <source>
        <strain evidence="5 6">KCTC43456</strain>
    </source>
</reference>
<comment type="caution">
    <text evidence="5">The sequence shown here is derived from an EMBL/GenBank/DDBJ whole genome shotgun (WGS) entry which is preliminary data.</text>
</comment>
<keyword evidence="6" id="KW-1185">Reference proteome</keyword>
<evidence type="ECO:0000256" key="2">
    <source>
        <dbReference type="ARBA" id="ARBA00023125"/>
    </source>
</evidence>
<keyword evidence="2" id="KW-0238">DNA-binding</keyword>
<dbReference type="EMBL" id="JAUBDJ010000002">
    <property type="protein sequence ID" value="MDW0116204.1"/>
    <property type="molecule type" value="Genomic_DNA"/>
</dbReference>
<protein>
    <submittedName>
        <fullName evidence="5">GntR family transcriptional regulator</fullName>
    </submittedName>
</protein>
<evidence type="ECO:0000313" key="6">
    <source>
        <dbReference type="Proteomes" id="UP001271648"/>
    </source>
</evidence>
<sequence length="47" mass="5484">MSKIQYHELLEIMENKIKSEEWKIGSRLPTMNELAAKYDVANCRGNT</sequence>
<organism evidence="5 6">
    <name type="scientific">Sporosarcina thermotolerans</name>
    <dbReference type="NCBI Taxonomy" id="633404"/>
    <lineage>
        <taxon>Bacteria</taxon>
        <taxon>Bacillati</taxon>
        <taxon>Bacillota</taxon>
        <taxon>Bacilli</taxon>
        <taxon>Bacillales</taxon>
        <taxon>Caryophanaceae</taxon>
        <taxon>Sporosarcina</taxon>
    </lineage>
</organism>
<dbReference type="InterPro" id="IPR036388">
    <property type="entry name" value="WH-like_DNA-bd_sf"/>
</dbReference>
<evidence type="ECO:0000256" key="1">
    <source>
        <dbReference type="ARBA" id="ARBA00023015"/>
    </source>
</evidence>
<evidence type="ECO:0000313" key="5">
    <source>
        <dbReference type="EMBL" id="MDW0116204.1"/>
    </source>
</evidence>
<dbReference type="SUPFAM" id="SSF46785">
    <property type="entry name" value="Winged helix' DNA-binding domain"/>
    <property type="match status" value="1"/>
</dbReference>